<dbReference type="CDD" id="cd03791">
    <property type="entry name" value="GT5_Glycogen_synthase_DULL1-like"/>
    <property type="match status" value="1"/>
</dbReference>
<evidence type="ECO:0000256" key="5">
    <source>
        <dbReference type="ARBA" id="ARBA00022679"/>
    </source>
</evidence>
<dbReference type="NCBIfam" id="TIGR02095">
    <property type="entry name" value="glgA"/>
    <property type="match status" value="1"/>
</dbReference>
<evidence type="ECO:0000256" key="1">
    <source>
        <dbReference type="ARBA" id="ARBA00001478"/>
    </source>
</evidence>
<dbReference type="InterPro" id="IPR013534">
    <property type="entry name" value="Starch_synth_cat_dom"/>
</dbReference>
<dbReference type="EC" id="2.4.1.21" evidence="3"/>
<dbReference type="NCBIfam" id="NF001899">
    <property type="entry name" value="PRK00654.1-2"/>
    <property type="match status" value="1"/>
</dbReference>
<dbReference type="Pfam" id="PF00534">
    <property type="entry name" value="Glycos_transf_1"/>
    <property type="match status" value="1"/>
</dbReference>
<evidence type="ECO:0000256" key="3">
    <source>
        <dbReference type="ARBA" id="ARBA00012588"/>
    </source>
</evidence>
<keyword evidence="4 8" id="KW-0328">Glycosyltransferase</keyword>
<dbReference type="GO" id="GO:0005978">
    <property type="term" value="P:glycogen biosynthetic process"/>
    <property type="evidence" value="ECO:0007669"/>
    <property type="project" value="TreeGrafter"/>
</dbReference>
<protein>
    <recommendedName>
        <fullName evidence="3">starch synthase</fullName>
        <ecNumber evidence="3">2.4.1.21</ecNumber>
    </recommendedName>
</protein>
<evidence type="ECO:0000259" key="7">
    <source>
        <dbReference type="Pfam" id="PF08323"/>
    </source>
</evidence>
<evidence type="ECO:0000313" key="8">
    <source>
        <dbReference type="EMBL" id="CAJ0884384.1"/>
    </source>
</evidence>
<proteinExistence type="inferred from homology"/>
<evidence type="ECO:0000259" key="6">
    <source>
        <dbReference type="Pfam" id="PF00534"/>
    </source>
</evidence>
<dbReference type="EMBL" id="OY288114">
    <property type="protein sequence ID" value="CAJ0884384.1"/>
    <property type="molecule type" value="Genomic_DNA"/>
</dbReference>
<evidence type="ECO:0000256" key="2">
    <source>
        <dbReference type="ARBA" id="ARBA00010281"/>
    </source>
</evidence>
<comment type="catalytic activity">
    <reaction evidence="1">
        <text>[(1-&gt;4)-alpha-D-glucosyl](n) + ADP-alpha-D-glucose = [(1-&gt;4)-alpha-D-glucosyl](n+1) + ADP + H(+)</text>
        <dbReference type="Rhea" id="RHEA:18189"/>
        <dbReference type="Rhea" id="RHEA-COMP:9584"/>
        <dbReference type="Rhea" id="RHEA-COMP:9587"/>
        <dbReference type="ChEBI" id="CHEBI:15378"/>
        <dbReference type="ChEBI" id="CHEBI:15444"/>
        <dbReference type="ChEBI" id="CHEBI:57498"/>
        <dbReference type="ChEBI" id="CHEBI:456216"/>
        <dbReference type="EC" id="2.4.1.21"/>
    </reaction>
</comment>
<dbReference type="GO" id="GO:0004373">
    <property type="term" value="F:alpha-1,4-glucan glucosyltransferase (UDP-glucose donor) activity"/>
    <property type="evidence" value="ECO:0007669"/>
    <property type="project" value="InterPro"/>
</dbReference>
<organism evidence="8">
    <name type="scientific">freshwater sediment metagenome</name>
    <dbReference type="NCBI Taxonomy" id="556182"/>
    <lineage>
        <taxon>unclassified sequences</taxon>
        <taxon>metagenomes</taxon>
        <taxon>ecological metagenomes</taxon>
    </lineage>
</organism>
<dbReference type="InterPro" id="IPR011835">
    <property type="entry name" value="GS/SS"/>
</dbReference>
<reference evidence="8" key="1">
    <citation type="submission" date="2023-07" db="EMBL/GenBank/DDBJ databases">
        <authorList>
            <person name="Pelsma A.J. K."/>
        </authorList>
    </citation>
    <scope>NUCLEOTIDE SEQUENCE</scope>
</reference>
<dbReference type="GO" id="GO:0005829">
    <property type="term" value="C:cytosol"/>
    <property type="evidence" value="ECO:0007669"/>
    <property type="project" value="TreeGrafter"/>
</dbReference>
<dbReference type="PANTHER" id="PTHR45825">
    <property type="entry name" value="GRANULE-BOUND STARCH SYNTHASE 1, CHLOROPLASTIC/AMYLOPLASTIC"/>
    <property type="match status" value="1"/>
</dbReference>
<gene>
    <name evidence="8" type="primary">glgA</name>
    <name evidence="8" type="ORF">AMST5_03519</name>
</gene>
<sequence>MTGLRVLAVASEMSPLVKTGGLADVVGALPAALAPEGVEIRTLIPGYPGVLAALGHGETVLSFDDLFGGPAWVHEGRLDGAVVYALVAPHLYAREGGLYTDADGADYPDNAFRFAALAWAGARIAHGALADFAPDVLHAHDWQAALAPAYLHYSGKRRPAAIVTIHNIAFQGQFARELLTDLRLPAESFEIDGVEYYGAIGFLKAGLQLSDRITTVSPSYALEIETSDFGMGLDGLLRARADVVSGILNGVDETVWNPATDMRIDARYDAATLEKRAKNRRALQRRLRLDHDPDAFLLGVVSRLSWQKGHDMLLANLPALMARKTQLALLGAGDKHLEEGFLAAQEAYPGRVGIGAGYNEDLAHLIQAGADAFLVPSRFEPCGLTQLYALRYGAVPIVARVGGLKDTIVDANEMALQAGVATGVQFSPPTAEAFALALRRAEQLFRDKATWRSMQLNGMRTDVSWRQPARHYAALYRDAVAARG</sequence>
<dbReference type="SUPFAM" id="SSF53756">
    <property type="entry name" value="UDP-Glycosyltransferase/glycogen phosphorylase"/>
    <property type="match status" value="1"/>
</dbReference>
<comment type="similarity">
    <text evidence="2">Belongs to the glycosyltransferase 1 family. Bacterial/plant glycogen synthase subfamily.</text>
</comment>
<dbReference type="PANTHER" id="PTHR45825:SF11">
    <property type="entry name" value="ALPHA AMYLASE DOMAIN-CONTAINING PROTEIN"/>
    <property type="match status" value="1"/>
</dbReference>
<evidence type="ECO:0000256" key="4">
    <source>
        <dbReference type="ARBA" id="ARBA00022676"/>
    </source>
</evidence>
<dbReference type="AlphaFoldDB" id="A0AA48RBL8"/>
<name>A0AA48RBL8_9ZZZZ</name>
<dbReference type="InterPro" id="IPR001296">
    <property type="entry name" value="Glyco_trans_1"/>
</dbReference>
<dbReference type="Gene3D" id="3.40.50.2000">
    <property type="entry name" value="Glycogen Phosphorylase B"/>
    <property type="match status" value="2"/>
</dbReference>
<dbReference type="HAMAP" id="MF_00484">
    <property type="entry name" value="Glycogen_synth"/>
    <property type="match status" value="1"/>
</dbReference>
<dbReference type="NCBIfam" id="NF010699">
    <property type="entry name" value="PRK14099.1"/>
    <property type="match status" value="1"/>
</dbReference>
<feature type="domain" description="Glycosyl transferase family 1" evidence="6">
    <location>
        <begin position="291"/>
        <end position="442"/>
    </location>
</feature>
<dbReference type="Pfam" id="PF08323">
    <property type="entry name" value="Glyco_transf_5"/>
    <property type="match status" value="1"/>
</dbReference>
<feature type="domain" description="Starch synthase catalytic" evidence="7">
    <location>
        <begin position="5"/>
        <end position="238"/>
    </location>
</feature>
<keyword evidence="5 8" id="KW-0808">Transferase</keyword>
<accession>A0AA48RBL8</accession>
<dbReference type="GO" id="GO:0009011">
    <property type="term" value="F:alpha-1,4-glucan glucosyltransferase (ADP-glucose donor) activity"/>
    <property type="evidence" value="ECO:0007669"/>
    <property type="project" value="UniProtKB-EC"/>
</dbReference>